<dbReference type="SUPFAM" id="SSF47384">
    <property type="entry name" value="Homodimeric domain of signal transducing histidine kinase"/>
    <property type="match status" value="1"/>
</dbReference>
<dbReference type="Pfam" id="PF00512">
    <property type="entry name" value="HisKA"/>
    <property type="match status" value="1"/>
</dbReference>
<dbReference type="CDD" id="cd00082">
    <property type="entry name" value="HisKA"/>
    <property type="match status" value="1"/>
</dbReference>
<evidence type="ECO:0000313" key="9">
    <source>
        <dbReference type="Proteomes" id="UP000315648"/>
    </source>
</evidence>
<reference evidence="8 9" key="1">
    <citation type="submission" date="2019-07" db="EMBL/GenBank/DDBJ databases">
        <title>Description of 53C-WASEF.</title>
        <authorList>
            <person name="Pitt A."/>
            <person name="Hahn M.W."/>
        </authorList>
    </citation>
    <scope>NUCLEOTIDE SEQUENCE [LARGE SCALE GENOMIC DNA]</scope>
    <source>
        <strain evidence="8 9">53C-WASEF</strain>
    </source>
</reference>
<dbReference type="SMART" id="SM00388">
    <property type="entry name" value="HisKA"/>
    <property type="match status" value="1"/>
</dbReference>
<sequence>MTTQSEHRSPRRWLALPFFRWSLCIVGAVALGALVFELMGISVFSRIGMPHEFCYLRDPKLVWLHVVSDCLIGLAYVSISSTLAYLVYKASKGIPFHWVFLAFGLFIVSCGLTHFMEVWVIWEPVYWLSGYVKVITAAASVATAIVLFPLVPKIFKLIESARKSEERRLEIEQLNQELERFNYSVAHDLRAPLRGIAGFSGILREDYAAQLPPEALDYLDKMQQSVGKMDTLISDLLKYAVLSRQAMKLKPVALDEVLRSTITLMDADITLRNATISAPQPLPVIVSDAVMLQVIFRNLIGNGIKFTAAGVRPEVTITGEIKKGVATILFTDNGLGIPDEAKDRIFGLFERFHPEYSGTGIGLPMVQRATERLNGKIGFTSAPTGTGTCFWVQLPVGDLRDQGR</sequence>
<dbReference type="EC" id="2.7.13.3" evidence="2"/>
<keyword evidence="3" id="KW-0597">Phosphoprotein</keyword>
<dbReference type="GO" id="GO:0000155">
    <property type="term" value="F:phosphorelay sensor kinase activity"/>
    <property type="evidence" value="ECO:0007669"/>
    <property type="project" value="InterPro"/>
</dbReference>
<name>A0A556QNZ6_9BACT</name>
<dbReference type="AlphaFoldDB" id="A0A556QNZ6"/>
<dbReference type="SMART" id="SM00387">
    <property type="entry name" value="HATPase_c"/>
    <property type="match status" value="1"/>
</dbReference>
<feature type="domain" description="Histidine kinase" evidence="7">
    <location>
        <begin position="184"/>
        <end position="398"/>
    </location>
</feature>
<dbReference type="InterPro" id="IPR050351">
    <property type="entry name" value="BphY/WalK/GraS-like"/>
</dbReference>
<keyword evidence="6" id="KW-0812">Transmembrane</keyword>
<evidence type="ECO:0000313" key="8">
    <source>
        <dbReference type="EMBL" id="TSJ78349.1"/>
    </source>
</evidence>
<dbReference type="PANTHER" id="PTHR42878">
    <property type="entry name" value="TWO-COMPONENT HISTIDINE KINASE"/>
    <property type="match status" value="1"/>
</dbReference>
<evidence type="ECO:0000256" key="4">
    <source>
        <dbReference type="ARBA" id="ARBA00022679"/>
    </source>
</evidence>
<comment type="caution">
    <text evidence="8">The sequence shown here is derived from an EMBL/GenBank/DDBJ whole genome shotgun (WGS) entry which is preliminary data.</text>
</comment>
<dbReference type="Pfam" id="PF02518">
    <property type="entry name" value="HATPase_c"/>
    <property type="match status" value="1"/>
</dbReference>
<feature type="transmembrane region" description="Helical" evidence="6">
    <location>
        <begin position="62"/>
        <end position="86"/>
    </location>
</feature>
<feature type="transmembrane region" description="Helical" evidence="6">
    <location>
        <begin position="98"/>
        <end position="122"/>
    </location>
</feature>
<dbReference type="Gene3D" id="1.10.287.130">
    <property type="match status" value="1"/>
</dbReference>
<comment type="catalytic activity">
    <reaction evidence="1">
        <text>ATP + protein L-histidine = ADP + protein N-phospho-L-histidine.</text>
        <dbReference type="EC" id="2.7.13.3"/>
    </reaction>
</comment>
<keyword evidence="9" id="KW-1185">Reference proteome</keyword>
<dbReference type="InterPro" id="IPR005467">
    <property type="entry name" value="His_kinase_dom"/>
</dbReference>
<evidence type="ECO:0000256" key="3">
    <source>
        <dbReference type="ARBA" id="ARBA00022553"/>
    </source>
</evidence>
<evidence type="ECO:0000256" key="2">
    <source>
        <dbReference type="ARBA" id="ARBA00012438"/>
    </source>
</evidence>
<dbReference type="GO" id="GO:0007234">
    <property type="term" value="P:osmosensory signaling via phosphorelay pathway"/>
    <property type="evidence" value="ECO:0007669"/>
    <property type="project" value="TreeGrafter"/>
</dbReference>
<feature type="transmembrane region" description="Helical" evidence="6">
    <location>
        <begin position="21"/>
        <end position="42"/>
    </location>
</feature>
<protein>
    <recommendedName>
        <fullName evidence="2">histidine kinase</fullName>
        <ecNumber evidence="2">2.7.13.3</ecNumber>
    </recommendedName>
</protein>
<evidence type="ECO:0000256" key="5">
    <source>
        <dbReference type="ARBA" id="ARBA00022777"/>
    </source>
</evidence>
<dbReference type="PROSITE" id="PS50109">
    <property type="entry name" value="HIS_KIN"/>
    <property type="match status" value="1"/>
</dbReference>
<keyword evidence="6" id="KW-0472">Membrane</keyword>
<dbReference type="InterPro" id="IPR004358">
    <property type="entry name" value="Sig_transdc_His_kin-like_C"/>
</dbReference>
<keyword evidence="5" id="KW-0418">Kinase</keyword>
<keyword evidence="4" id="KW-0808">Transferase</keyword>
<gene>
    <name evidence="8" type="ORF">FPL22_03325</name>
</gene>
<feature type="transmembrane region" description="Helical" evidence="6">
    <location>
        <begin position="134"/>
        <end position="155"/>
    </location>
</feature>
<dbReference type="OrthoDB" id="9813394at2"/>
<dbReference type="InterPro" id="IPR003661">
    <property type="entry name" value="HisK_dim/P_dom"/>
</dbReference>
<keyword evidence="6" id="KW-1133">Transmembrane helix</keyword>
<proteinExistence type="predicted"/>
<dbReference type="InterPro" id="IPR058544">
    <property type="entry name" value="ETR1_N"/>
</dbReference>
<dbReference type="GO" id="GO:0030295">
    <property type="term" value="F:protein kinase activator activity"/>
    <property type="evidence" value="ECO:0007669"/>
    <property type="project" value="TreeGrafter"/>
</dbReference>
<dbReference type="SUPFAM" id="SSF55874">
    <property type="entry name" value="ATPase domain of HSP90 chaperone/DNA topoisomerase II/histidine kinase"/>
    <property type="match status" value="1"/>
</dbReference>
<dbReference type="InterPro" id="IPR003594">
    <property type="entry name" value="HATPase_dom"/>
</dbReference>
<dbReference type="InterPro" id="IPR036097">
    <property type="entry name" value="HisK_dim/P_sf"/>
</dbReference>
<accession>A0A556QNZ6</accession>
<organism evidence="8 9">
    <name type="scientific">Rariglobus hedericola</name>
    <dbReference type="NCBI Taxonomy" id="2597822"/>
    <lineage>
        <taxon>Bacteria</taxon>
        <taxon>Pseudomonadati</taxon>
        <taxon>Verrucomicrobiota</taxon>
        <taxon>Opitutia</taxon>
        <taxon>Opitutales</taxon>
        <taxon>Opitutaceae</taxon>
        <taxon>Rariglobus</taxon>
    </lineage>
</organism>
<dbReference type="Gene3D" id="3.30.565.10">
    <property type="entry name" value="Histidine kinase-like ATPase, C-terminal domain"/>
    <property type="match status" value="1"/>
</dbReference>
<evidence type="ECO:0000256" key="6">
    <source>
        <dbReference type="SAM" id="Phobius"/>
    </source>
</evidence>
<dbReference type="PRINTS" id="PR00344">
    <property type="entry name" value="BCTRLSENSOR"/>
</dbReference>
<dbReference type="Proteomes" id="UP000315648">
    <property type="component" value="Unassembled WGS sequence"/>
</dbReference>
<dbReference type="EMBL" id="VMBG01000001">
    <property type="protein sequence ID" value="TSJ78349.1"/>
    <property type="molecule type" value="Genomic_DNA"/>
</dbReference>
<dbReference type="Pfam" id="PF25487">
    <property type="entry name" value="ETR1_N"/>
    <property type="match status" value="1"/>
</dbReference>
<evidence type="ECO:0000256" key="1">
    <source>
        <dbReference type="ARBA" id="ARBA00000085"/>
    </source>
</evidence>
<dbReference type="PANTHER" id="PTHR42878:SF15">
    <property type="entry name" value="BACTERIOPHYTOCHROME"/>
    <property type="match status" value="1"/>
</dbReference>
<dbReference type="InterPro" id="IPR036890">
    <property type="entry name" value="HATPase_C_sf"/>
</dbReference>
<dbReference type="GO" id="GO:0000156">
    <property type="term" value="F:phosphorelay response regulator activity"/>
    <property type="evidence" value="ECO:0007669"/>
    <property type="project" value="TreeGrafter"/>
</dbReference>
<evidence type="ECO:0000259" key="7">
    <source>
        <dbReference type="PROSITE" id="PS50109"/>
    </source>
</evidence>